<feature type="non-terminal residue" evidence="1">
    <location>
        <position position="72"/>
    </location>
</feature>
<gene>
    <name evidence="1" type="ORF">METZ01_LOCUS198937</name>
</gene>
<feature type="non-terminal residue" evidence="1">
    <location>
        <position position="1"/>
    </location>
</feature>
<protein>
    <submittedName>
        <fullName evidence="1">Uncharacterized protein</fullName>
    </submittedName>
</protein>
<accession>A0A382E7X3</accession>
<sequence length="72" mass="8222">VPIVRIIFLFLYTTSILLADDLIVDKSYLSEYQSDNFLRFDPFYYYKKVISVTGFTPDTVDLSNKAVTLGSA</sequence>
<dbReference type="EMBL" id="UINC01042868">
    <property type="protein sequence ID" value="SVB46083.1"/>
    <property type="molecule type" value="Genomic_DNA"/>
</dbReference>
<dbReference type="AlphaFoldDB" id="A0A382E7X3"/>
<name>A0A382E7X3_9ZZZZ</name>
<evidence type="ECO:0000313" key="1">
    <source>
        <dbReference type="EMBL" id="SVB46083.1"/>
    </source>
</evidence>
<proteinExistence type="predicted"/>
<reference evidence="1" key="1">
    <citation type="submission" date="2018-05" db="EMBL/GenBank/DDBJ databases">
        <authorList>
            <person name="Lanie J.A."/>
            <person name="Ng W.-L."/>
            <person name="Kazmierczak K.M."/>
            <person name="Andrzejewski T.M."/>
            <person name="Davidsen T.M."/>
            <person name="Wayne K.J."/>
            <person name="Tettelin H."/>
            <person name="Glass J.I."/>
            <person name="Rusch D."/>
            <person name="Podicherti R."/>
            <person name="Tsui H.-C.T."/>
            <person name="Winkler M.E."/>
        </authorList>
    </citation>
    <scope>NUCLEOTIDE SEQUENCE</scope>
</reference>
<organism evidence="1">
    <name type="scientific">marine metagenome</name>
    <dbReference type="NCBI Taxonomy" id="408172"/>
    <lineage>
        <taxon>unclassified sequences</taxon>
        <taxon>metagenomes</taxon>
        <taxon>ecological metagenomes</taxon>
    </lineage>
</organism>